<comment type="cofactor">
    <cofactor evidence="1">
        <name>FMN</name>
        <dbReference type="ChEBI" id="CHEBI:58210"/>
    </cofactor>
</comment>
<dbReference type="PANTHER" id="PTHR43673:SF2">
    <property type="entry name" value="NITROREDUCTASE"/>
    <property type="match status" value="1"/>
</dbReference>
<dbReference type="EMBL" id="AMPO01000008">
    <property type="protein sequence ID" value="EKF85305.1"/>
    <property type="molecule type" value="Genomic_DNA"/>
</dbReference>
<dbReference type="RefSeq" id="WP_004031193.1">
    <property type="nucleotide sequence ID" value="NZ_AMPO01000008.1"/>
</dbReference>
<feature type="domain" description="4Fe-4S ferredoxin-type" evidence="6">
    <location>
        <begin position="30"/>
        <end position="61"/>
    </location>
</feature>
<dbReference type="Gene3D" id="3.30.70.20">
    <property type="match status" value="1"/>
</dbReference>
<evidence type="ECO:0000256" key="5">
    <source>
        <dbReference type="ARBA" id="ARBA00023002"/>
    </source>
</evidence>
<evidence type="ECO:0000256" key="2">
    <source>
        <dbReference type="ARBA" id="ARBA00007118"/>
    </source>
</evidence>
<dbReference type="PROSITE" id="PS51379">
    <property type="entry name" value="4FE4S_FER_2"/>
    <property type="match status" value="2"/>
</dbReference>
<dbReference type="SUPFAM" id="SSF55469">
    <property type="entry name" value="FMN-dependent nitroreductase-like"/>
    <property type="match status" value="1"/>
</dbReference>
<dbReference type="GO" id="GO:0016491">
    <property type="term" value="F:oxidoreductase activity"/>
    <property type="evidence" value="ECO:0007669"/>
    <property type="project" value="UniProtKB-KW"/>
</dbReference>
<evidence type="ECO:0000259" key="6">
    <source>
        <dbReference type="PROSITE" id="PS51379"/>
    </source>
</evidence>
<keyword evidence="4" id="KW-0288">FMN</keyword>
<comment type="caution">
    <text evidence="7">The sequence shown here is derived from an EMBL/GenBank/DDBJ whole genome shotgun (WGS) entry which is preliminary data.</text>
</comment>
<dbReference type="InterPro" id="IPR029479">
    <property type="entry name" value="Nitroreductase"/>
</dbReference>
<evidence type="ECO:0000256" key="4">
    <source>
        <dbReference type="ARBA" id="ARBA00022643"/>
    </source>
</evidence>
<evidence type="ECO:0000313" key="8">
    <source>
        <dbReference type="Proteomes" id="UP000007360"/>
    </source>
</evidence>
<dbReference type="InterPro" id="IPR017896">
    <property type="entry name" value="4Fe4S_Fe-S-bd"/>
</dbReference>
<sequence>MENLNKELCIKCGVCTLNCPLGLIEIENYPEIPEDAVDFCVQCGHCMSICPEGAIGSPNSGGRVNGSFHITPLEMGLHMKSRRSIRNYSDKPVEMEKLEKIFEIIRYAPTGNNGQPVQWTVINDPEKVNQISTSTINWMREVLKGESPFMVPIEPLVEAWDNGMDSILRGAPCLVVAHAPSDKKSALTDGIIALTHLDLLLPSFGMGGCWAGILNIVCSQNPSLKGLMGVPEDNTVIYPFMVGYPRYQYQRIPERNQPEIIWE</sequence>
<dbReference type="InterPro" id="IPR017900">
    <property type="entry name" value="4Fe4S_Fe_S_CS"/>
</dbReference>
<keyword evidence="5" id="KW-0560">Oxidoreductase</keyword>
<keyword evidence="8" id="KW-1185">Reference proteome</keyword>
<dbReference type="Gene3D" id="3.40.109.10">
    <property type="entry name" value="NADH Oxidase"/>
    <property type="match status" value="1"/>
</dbReference>
<evidence type="ECO:0000256" key="1">
    <source>
        <dbReference type="ARBA" id="ARBA00001917"/>
    </source>
</evidence>
<dbReference type="AlphaFoldDB" id="K2RRD9"/>
<evidence type="ECO:0000256" key="3">
    <source>
        <dbReference type="ARBA" id="ARBA00022630"/>
    </source>
</evidence>
<dbReference type="Pfam" id="PF13237">
    <property type="entry name" value="Fer4_10"/>
    <property type="match status" value="1"/>
</dbReference>
<proteinExistence type="inferred from homology"/>
<accession>K2RRD9</accession>
<protein>
    <submittedName>
        <fullName evidence="7">Nitroreductase</fullName>
    </submittedName>
</protein>
<dbReference type="Proteomes" id="UP000007360">
    <property type="component" value="Unassembled WGS sequence"/>
</dbReference>
<dbReference type="SUPFAM" id="SSF54862">
    <property type="entry name" value="4Fe-4S ferredoxins"/>
    <property type="match status" value="1"/>
</dbReference>
<dbReference type="Pfam" id="PF00881">
    <property type="entry name" value="Nitroreductase"/>
    <property type="match status" value="1"/>
</dbReference>
<keyword evidence="3" id="KW-0285">Flavoprotein</keyword>
<dbReference type="PANTHER" id="PTHR43673">
    <property type="entry name" value="NAD(P)H NITROREDUCTASE YDGI-RELATED"/>
    <property type="match status" value="1"/>
</dbReference>
<comment type="similarity">
    <text evidence="2">Belongs to the nitroreductase family.</text>
</comment>
<dbReference type="PROSITE" id="PS00198">
    <property type="entry name" value="4FE4S_FER_1"/>
    <property type="match status" value="1"/>
</dbReference>
<dbReference type="InterPro" id="IPR000415">
    <property type="entry name" value="Nitroreductase-like"/>
</dbReference>
<evidence type="ECO:0000313" key="7">
    <source>
        <dbReference type="EMBL" id="EKF85305.1"/>
    </source>
</evidence>
<dbReference type="PATRIC" id="fig|1204725.3.peg.1834"/>
<gene>
    <name evidence="7" type="ORF">A994_09116</name>
</gene>
<reference evidence="7 8" key="1">
    <citation type="journal article" date="2012" name="J. Bacteriol.">
        <title>Draft genome sequence of Methanobacterium formicicum DSM 3637, an archaebacterium isolated from the methane producer amoeba Pelomyxa palustris.</title>
        <authorList>
            <person name="Gutierrez G."/>
        </authorList>
    </citation>
    <scope>NUCLEOTIDE SEQUENCE [LARGE SCALE GENOMIC DNA]</scope>
    <source>
        <strain evidence="8">DSM 3637 / PP1</strain>
    </source>
</reference>
<feature type="domain" description="4Fe-4S ferredoxin-type" evidence="6">
    <location>
        <begin position="1"/>
        <end position="29"/>
    </location>
</feature>
<organism evidence="7 8">
    <name type="scientific">Methanobacterium formicicum (strain DSM 3637 / PP1)</name>
    <dbReference type="NCBI Taxonomy" id="1204725"/>
    <lineage>
        <taxon>Archaea</taxon>
        <taxon>Methanobacteriati</taxon>
        <taxon>Methanobacteriota</taxon>
        <taxon>Methanomada group</taxon>
        <taxon>Methanobacteria</taxon>
        <taxon>Methanobacteriales</taxon>
        <taxon>Methanobacteriaceae</taxon>
        <taxon>Methanobacterium</taxon>
    </lineage>
</organism>
<name>K2RRD9_METFP</name>
<dbReference type="OrthoDB" id="51316at2157"/>
<dbReference type="CDD" id="cd02143">
    <property type="entry name" value="nitroreductase_FeS-like"/>
    <property type="match status" value="1"/>
</dbReference>